<evidence type="ECO:0000256" key="6">
    <source>
        <dbReference type="ARBA" id="ARBA00023143"/>
    </source>
</evidence>
<dbReference type="InterPro" id="IPR001782">
    <property type="entry name" value="Flag_FlgI"/>
</dbReference>
<comment type="subcellular location">
    <subcellularLocation>
        <location evidence="2 8">Bacterial flagellum basal body</location>
    </subcellularLocation>
</comment>
<accession>A0A7W7IS55</accession>
<keyword evidence="6 8" id="KW-0975">Bacterial flagellum</keyword>
<comment type="function">
    <text evidence="1 8">Assembles around the rod to form the L-ring and probably protects the motor/basal body from shearing forces during rotation.</text>
</comment>
<gene>
    <name evidence="8" type="primary">flgI</name>
    <name evidence="9" type="ORF">HNP32_003295</name>
</gene>
<comment type="similarity">
    <text evidence="8">Belongs to the FlgI family.</text>
</comment>
<dbReference type="Proteomes" id="UP000539957">
    <property type="component" value="Unassembled WGS sequence"/>
</dbReference>
<feature type="chain" id="PRO_5031634218" description="Flagellar P-ring protein" evidence="8">
    <location>
        <begin position="28"/>
        <end position="372"/>
    </location>
</feature>
<keyword evidence="4 8" id="KW-0732">Signal</keyword>
<dbReference type="PRINTS" id="PR01010">
    <property type="entry name" value="FLGPRINGFLGI"/>
</dbReference>
<evidence type="ECO:0000256" key="8">
    <source>
        <dbReference type="HAMAP-Rule" id="MF_00416"/>
    </source>
</evidence>
<dbReference type="GO" id="GO:0071973">
    <property type="term" value="P:bacterial-type flagellum-dependent cell motility"/>
    <property type="evidence" value="ECO:0007669"/>
    <property type="project" value="InterPro"/>
</dbReference>
<evidence type="ECO:0000256" key="2">
    <source>
        <dbReference type="ARBA" id="ARBA00004117"/>
    </source>
</evidence>
<comment type="caution">
    <text evidence="9">The sequence shown here is derived from an EMBL/GenBank/DDBJ whole genome shotgun (WGS) entry which is preliminary data.</text>
</comment>
<reference evidence="9 10" key="1">
    <citation type="submission" date="2020-08" db="EMBL/GenBank/DDBJ databases">
        <title>Functional genomics of gut bacteria from endangered species of beetles.</title>
        <authorList>
            <person name="Carlos-Shanley C."/>
        </authorList>
    </citation>
    <scope>NUCLEOTIDE SEQUENCE [LARGE SCALE GENOMIC DNA]</scope>
    <source>
        <strain evidence="9 10">S00123</strain>
    </source>
</reference>
<sequence precursor="true">MQKLLTALLASASAALILAATPSAVEAQSRIKDIVSIEGVRTNQLVGYGLVVGLNGTGDSLRNSPFTRQSLEGMMERQGVNIRGANLNTKNVAAVMITADLPPFATPGSRLDVSVSAMGDAKSLLGGTLLVTALQGADSEVYAVAQGSVQTGAVSASGGSGSSVTRGVPTAGRIASGGVVERETGFDLSAMPIVRLTLRNPDFTTAQRVAAVINQAYPNSALAENGTVVAVRSPQTMGMAGFISQVENLPVRVDTPAKVIIDEVNGVIVMGDAVRISTVAIAQGNLTVSVQENPLVSQPEPFSRGGQTVVVPQSNVSIEEETGRQMRIVNGGASLSTVVNGLNALGVSPRDMISILQAIKAAGALQADIEVM</sequence>
<keyword evidence="9" id="KW-0966">Cell projection</keyword>
<evidence type="ECO:0000256" key="5">
    <source>
        <dbReference type="ARBA" id="ARBA00022764"/>
    </source>
</evidence>
<evidence type="ECO:0000256" key="4">
    <source>
        <dbReference type="ARBA" id="ARBA00022729"/>
    </source>
</evidence>
<dbReference type="EMBL" id="JACHKY010000006">
    <property type="protein sequence ID" value="MBB4799537.1"/>
    <property type="molecule type" value="Genomic_DNA"/>
</dbReference>
<dbReference type="PANTHER" id="PTHR30381">
    <property type="entry name" value="FLAGELLAR P-RING PERIPLASMIC PROTEIN FLGI"/>
    <property type="match status" value="1"/>
</dbReference>
<feature type="signal peptide" evidence="8">
    <location>
        <begin position="1"/>
        <end position="27"/>
    </location>
</feature>
<dbReference type="Pfam" id="PF02119">
    <property type="entry name" value="FlgI"/>
    <property type="match status" value="1"/>
</dbReference>
<evidence type="ECO:0000313" key="10">
    <source>
        <dbReference type="Proteomes" id="UP000539957"/>
    </source>
</evidence>
<dbReference type="NCBIfam" id="NF003676">
    <property type="entry name" value="PRK05303.1"/>
    <property type="match status" value="1"/>
</dbReference>
<dbReference type="AlphaFoldDB" id="A0A7W7IS55"/>
<name>A0A7W7IS55_9CAUL</name>
<evidence type="ECO:0000256" key="3">
    <source>
        <dbReference type="ARBA" id="ARBA00019515"/>
    </source>
</evidence>
<comment type="subunit">
    <text evidence="8">The basal body constitutes a major portion of the flagellar organelle and consists of four rings (L,P,S, and M) mounted on a central rod.</text>
</comment>
<dbReference type="RefSeq" id="WP_184272973.1">
    <property type="nucleotide sequence ID" value="NZ_JACHKY010000006.1"/>
</dbReference>
<evidence type="ECO:0000256" key="7">
    <source>
        <dbReference type="ARBA" id="ARBA00032344"/>
    </source>
</evidence>
<keyword evidence="9" id="KW-0282">Flagellum</keyword>
<evidence type="ECO:0000256" key="1">
    <source>
        <dbReference type="ARBA" id="ARBA00002591"/>
    </source>
</evidence>
<keyword evidence="10" id="KW-1185">Reference proteome</keyword>
<dbReference type="HAMAP" id="MF_00416">
    <property type="entry name" value="FlgI"/>
    <property type="match status" value="1"/>
</dbReference>
<keyword evidence="5" id="KW-0574">Periplasm</keyword>
<evidence type="ECO:0000313" key="9">
    <source>
        <dbReference type="EMBL" id="MBB4799537.1"/>
    </source>
</evidence>
<keyword evidence="9" id="KW-0969">Cilium</keyword>
<organism evidence="9 10">
    <name type="scientific">Brevundimonas bullata</name>
    <dbReference type="NCBI Taxonomy" id="13160"/>
    <lineage>
        <taxon>Bacteria</taxon>
        <taxon>Pseudomonadati</taxon>
        <taxon>Pseudomonadota</taxon>
        <taxon>Alphaproteobacteria</taxon>
        <taxon>Caulobacterales</taxon>
        <taxon>Caulobacteraceae</taxon>
        <taxon>Brevundimonas</taxon>
    </lineage>
</organism>
<proteinExistence type="inferred from homology"/>
<dbReference type="GO" id="GO:0030288">
    <property type="term" value="C:outer membrane-bounded periplasmic space"/>
    <property type="evidence" value="ECO:0007669"/>
    <property type="project" value="InterPro"/>
</dbReference>
<dbReference type="PANTHER" id="PTHR30381:SF0">
    <property type="entry name" value="FLAGELLAR P-RING PROTEIN"/>
    <property type="match status" value="1"/>
</dbReference>
<dbReference type="GO" id="GO:0005198">
    <property type="term" value="F:structural molecule activity"/>
    <property type="evidence" value="ECO:0007669"/>
    <property type="project" value="InterPro"/>
</dbReference>
<protein>
    <recommendedName>
        <fullName evidence="3 8">Flagellar P-ring protein</fullName>
    </recommendedName>
    <alternativeName>
        <fullName evidence="7 8">Basal body P-ring protein</fullName>
    </alternativeName>
</protein>
<dbReference type="GO" id="GO:0009428">
    <property type="term" value="C:bacterial-type flagellum basal body, distal rod, P ring"/>
    <property type="evidence" value="ECO:0007669"/>
    <property type="project" value="InterPro"/>
</dbReference>